<name>A0AAD7RMQ0_9TELE</name>
<reference evidence="2" key="1">
    <citation type="journal article" date="2023" name="Science">
        <title>Genome structures resolve the early diversification of teleost fishes.</title>
        <authorList>
            <person name="Parey E."/>
            <person name="Louis A."/>
            <person name="Montfort J."/>
            <person name="Bouchez O."/>
            <person name="Roques C."/>
            <person name="Iampietro C."/>
            <person name="Lluch J."/>
            <person name="Castinel A."/>
            <person name="Donnadieu C."/>
            <person name="Desvignes T."/>
            <person name="Floi Bucao C."/>
            <person name="Jouanno E."/>
            <person name="Wen M."/>
            <person name="Mejri S."/>
            <person name="Dirks R."/>
            <person name="Jansen H."/>
            <person name="Henkel C."/>
            <person name="Chen W.J."/>
            <person name="Zahm M."/>
            <person name="Cabau C."/>
            <person name="Klopp C."/>
            <person name="Thompson A.W."/>
            <person name="Robinson-Rechavi M."/>
            <person name="Braasch I."/>
            <person name="Lecointre G."/>
            <person name="Bobe J."/>
            <person name="Postlethwait J.H."/>
            <person name="Berthelot C."/>
            <person name="Roest Crollius H."/>
            <person name="Guiguen Y."/>
        </authorList>
    </citation>
    <scope>NUCLEOTIDE SEQUENCE</scope>
    <source>
        <strain evidence="2">NC1722</strain>
    </source>
</reference>
<evidence type="ECO:0000256" key="1">
    <source>
        <dbReference type="SAM" id="MobiDB-lite"/>
    </source>
</evidence>
<evidence type="ECO:0000313" key="3">
    <source>
        <dbReference type="Proteomes" id="UP001221898"/>
    </source>
</evidence>
<gene>
    <name evidence="2" type="ORF">AAFF_G00167310</name>
</gene>
<feature type="region of interest" description="Disordered" evidence="1">
    <location>
        <begin position="1"/>
        <end position="46"/>
    </location>
</feature>
<proteinExistence type="predicted"/>
<sequence length="112" mass="11724">MPPQLWSVTARPPGGRLQKVELKDTAGDAAVSRRSQTREAPSAPGGVNVSGRALLSRVAVPSALQIYGCTGLRPRQIRTCYSPASTRLIFPAIFPSSAVLLSSPGPALPLTC</sequence>
<organism evidence="2 3">
    <name type="scientific">Aldrovandia affinis</name>
    <dbReference type="NCBI Taxonomy" id="143900"/>
    <lineage>
        <taxon>Eukaryota</taxon>
        <taxon>Metazoa</taxon>
        <taxon>Chordata</taxon>
        <taxon>Craniata</taxon>
        <taxon>Vertebrata</taxon>
        <taxon>Euteleostomi</taxon>
        <taxon>Actinopterygii</taxon>
        <taxon>Neopterygii</taxon>
        <taxon>Teleostei</taxon>
        <taxon>Notacanthiformes</taxon>
        <taxon>Halosauridae</taxon>
        <taxon>Aldrovandia</taxon>
    </lineage>
</organism>
<comment type="caution">
    <text evidence="2">The sequence shown here is derived from an EMBL/GenBank/DDBJ whole genome shotgun (WGS) entry which is preliminary data.</text>
</comment>
<dbReference type="AlphaFoldDB" id="A0AAD7RMQ0"/>
<dbReference type="EMBL" id="JAINUG010000223">
    <property type="protein sequence ID" value="KAJ8386782.1"/>
    <property type="molecule type" value="Genomic_DNA"/>
</dbReference>
<accession>A0AAD7RMQ0</accession>
<evidence type="ECO:0000313" key="2">
    <source>
        <dbReference type="EMBL" id="KAJ8386782.1"/>
    </source>
</evidence>
<dbReference type="Proteomes" id="UP001221898">
    <property type="component" value="Unassembled WGS sequence"/>
</dbReference>
<keyword evidence="3" id="KW-1185">Reference proteome</keyword>
<protein>
    <submittedName>
        <fullName evidence="2">Uncharacterized protein</fullName>
    </submittedName>
</protein>